<keyword evidence="1" id="KW-0479">Metal-binding</keyword>
<accession>W6M578</accession>
<dbReference type="InterPro" id="IPR011051">
    <property type="entry name" value="RmlC_Cupin_sf"/>
</dbReference>
<dbReference type="InterPro" id="IPR051610">
    <property type="entry name" value="GPI/OXD"/>
</dbReference>
<dbReference type="PANTHER" id="PTHR35848:SF6">
    <property type="entry name" value="CUPIN TYPE-2 DOMAIN-CONTAINING PROTEIN"/>
    <property type="match status" value="1"/>
</dbReference>
<evidence type="ECO:0000313" key="4">
    <source>
        <dbReference type="Proteomes" id="UP000035760"/>
    </source>
</evidence>
<gene>
    <name evidence="3" type="ORF">BN873_210010</name>
</gene>
<dbReference type="EMBL" id="CBTJ020000027">
    <property type="protein sequence ID" value="CDI01789.1"/>
    <property type="molecule type" value="Genomic_DNA"/>
</dbReference>
<keyword evidence="4" id="KW-1185">Reference proteome</keyword>
<sequence length="166" mass="18153">MQRIINKVDLERELQTQRHGERFAADMAQIGPRTDARKLGCRLTVVPPGKSAWPFHAHVVNEEMIIVIAGEGILRLSDGEQPLRAGDVVALPPGGMEAAHEVINRSTQPLSYWCISTMEQPDIGLYPDSGKFFVMAGAAPGGDKALRTFSHIGRCADAVDYWEGEA</sequence>
<proteinExistence type="predicted"/>
<dbReference type="GO" id="GO:0046872">
    <property type="term" value="F:metal ion binding"/>
    <property type="evidence" value="ECO:0007669"/>
    <property type="project" value="UniProtKB-KW"/>
</dbReference>
<dbReference type="InterPro" id="IPR014710">
    <property type="entry name" value="RmlC-like_jellyroll"/>
</dbReference>
<name>W6M578_9GAMM</name>
<feature type="domain" description="Cupin type-2" evidence="2">
    <location>
        <begin position="43"/>
        <end position="115"/>
    </location>
</feature>
<dbReference type="PANTHER" id="PTHR35848">
    <property type="entry name" value="OXALATE-BINDING PROTEIN"/>
    <property type="match status" value="1"/>
</dbReference>
<dbReference type="Pfam" id="PF07883">
    <property type="entry name" value="Cupin_2"/>
    <property type="match status" value="1"/>
</dbReference>
<dbReference type="RefSeq" id="WP_048671240.1">
    <property type="nucleotide sequence ID" value="NZ_CBTJ020000027.1"/>
</dbReference>
<dbReference type="AlphaFoldDB" id="W6M578"/>
<dbReference type="Gene3D" id="2.60.120.10">
    <property type="entry name" value="Jelly Rolls"/>
    <property type="match status" value="1"/>
</dbReference>
<dbReference type="Proteomes" id="UP000035760">
    <property type="component" value="Unassembled WGS sequence"/>
</dbReference>
<organism evidence="3 4">
    <name type="scientific">Candidatus Competibacter denitrificans Run_A_D11</name>
    <dbReference type="NCBI Taxonomy" id="1400863"/>
    <lineage>
        <taxon>Bacteria</taxon>
        <taxon>Pseudomonadati</taxon>
        <taxon>Pseudomonadota</taxon>
        <taxon>Gammaproteobacteria</taxon>
        <taxon>Candidatus Competibacteraceae</taxon>
        <taxon>Candidatus Competibacter</taxon>
    </lineage>
</organism>
<protein>
    <recommendedName>
        <fullName evidence="2">Cupin type-2 domain-containing protein</fullName>
    </recommendedName>
</protein>
<dbReference type="InterPro" id="IPR013096">
    <property type="entry name" value="Cupin_2"/>
</dbReference>
<reference evidence="3" key="2">
    <citation type="submission" date="2014-03" db="EMBL/GenBank/DDBJ databases">
        <title>Candidatus Competibacter-lineage genomes retrieved from metagenomes reveal functional metabolic diversity.</title>
        <authorList>
            <person name="McIlroy S.J."/>
            <person name="Albertsen M."/>
            <person name="Andresen E.K."/>
            <person name="Saunders A.M."/>
            <person name="Kristiansen R."/>
            <person name="Stokholm-Bjerregaard M."/>
            <person name="Nielsen K.L."/>
            <person name="Nielsen P.H."/>
        </authorList>
    </citation>
    <scope>NUCLEOTIDE SEQUENCE</scope>
    <source>
        <strain evidence="3">Run_A_D11</strain>
    </source>
</reference>
<dbReference type="OrthoDB" id="116921at2"/>
<dbReference type="CDD" id="cd02224">
    <property type="entry name" value="cupin_SPO2919-like"/>
    <property type="match status" value="1"/>
</dbReference>
<reference evidence="3" key="1">
    <citation type="submission" date="2013-07" db="EMBL/GenBank/DDBJ databases">
        <authorList>
            <person name="McIlroy S."/>
        </authorList>
    </citation>
    <scope>NUCLEOTIDE SEQUENCE [LARGE SCALE GENOMIC DNA]</scope>
    <source>
        <strain evidence="3">Run_A_D11</strain>
    </source>
</reference>
<dbReference type="SUPFAM" id="SSF51182">
    <property type="entry name" value="RmlC-like cupins"/>
    <property type="match status" value="1"/>
</dbReference>
<evidence type="ECO:0000259" key="2">
    <source>
        <dbReference type="Pfam" id="PF07883"/>
    </source>
</evidence>
<comment type="caution">
    <text evidence="3">The sequence shown here is derived from an EMBL/GenBank/DDBJ whole genome shotgun (WGS) entry which is preliminary data.</text>
</comment>
<dbReference type="STRING" id="1400863.BN873_210010"/>
<evidence type="ECO:0000256" key="1">
    <source>
        <dbReference type="ARBA" id="ARBA00022723"/>
    </source>
</evidence>
<evidence type="ECO:0000313" key="3">
    <source>
        <dbReference type="EMBL" id="CDI01789.1"/>
    </source>
</evidence>